<feature type="region of interest" description="Disordered" evidence="1">
    <location>
        <begin position="90"/>
        <end position="145"/>
    </location>
</feature>
<feature type="region of interest" description="Disordered" evidence="1">
    <location>
        <begin position="172"/>
        <end position="207"/>
    </location>
</feature>
<evidence type="ECO:0000313" key="3">
    <source>
        <dbReference type="Proteomes" id="UP000675881"/>
    </source>
</evidence>
<keyword evidence="3" id="KW-1185">Reference proteome</keyword>
<accession>A0A7R8CU93</accession>
<sequence length="207" mass="23448">MHSSIIILLKGLVNRCLLEKGNKESKLRHCVSTMHPYEYLQSLPGTADSSFSEICEPIDLSMKRDRSKSNQVESNSIACSVSSDESDRLVIDSGSSAEEHSTKKLRPSSNGCLESHSSFTNTESKNSIGKTENSERNTMRCNRSPNRKKVKVNIKYANRDYYERKRIQKTITEMTAKKTQRGSLTLKTSKRRKKKRSSSHQQGDTIL</sequence>
<feature type="compositionally biased region" description="Polar residues" evidence="1">
    <location>
        <begin position="107"/>
        <end position="131"/>
    </location>
</feature>
<proteinExistence type="predicted"/>
<dbReference type="Proteomes" id="UP000675881">
    <property type="component" value="Chromosome 3"/>
</dbReference>
<gene>
    <name evidence="2" type="ORF">LSAA_7504</name>
</gene>
<feature type="compositionally biased region" description="Basic residues" evidence="1">
    <location>
        <begin position="188"/>
        <end position="198"/>
    </location>
</feature>
<name>A0A7R8CU93_LEPSM</name>
<evidence type="ECO:0000313" key="2">
    <source>
        <dbReference type="EMBL" id="CAF2898141.1"/>
    </source>
</evidence>
<dbReference type="EMBL" id="HG994582">
    <property type="protein sequence ID" value="CAF2898141.1"/>
    <property type="molecule type" value="Genomic_DNA"/>
</dbReference>
<organism evidence="2 3">
    <name type="scientific">Lepeophtheirus salmonis</name>
    <name type="common">Salmon louse</name>
    <name type="synonym">Caligus salmonis</name>
    <dbReference type="NCBI Taxonomy" id="72036"/>
    <lineage>
        <taxon>Eukaryota</taxon>
        <taxon>Metazoa</taxon>
        <taxon>Ecdysozoa</taxon>
        <taxon>Arthropoda</taxon>
        <taxon>Crustacea</taxon>
        <taxon>Multicrustacea</taxon>
        <taxon>Hexanauplia</taxon>
        <taxon>Copepoda</taxon>
        <taxon>Siphonostomatoida</taxon>
        <taxon>Caligidae</taxon>
        <taxon>Lepeophtheirus</taxon>
    </lineage>
</organism>
<dbReference type="AlphaFoldDB" id="A0A7R8CU93"/>
<reference evidence="2" key="1">
    <citation type="submission" date="2021-02" db="EMBL/GenBank/DDBJ databases">
        <authorList>
            <person name="Bekaert M."/>
        </authorList>
    </citation>
    <scope>NUCLEOTIDE SEQUENCE</scope>
    <source>
        <strain evidence="2">IoA-00</strain>
    </source>
</reference>
<protein>
    <submittedName>
        <fullName evidence="2">(salmon louse) hypothetical protein</fullName>
    </submittedName>
</protein>
<evidence type="ECO:0000256" key="1">
    <source>
        <dbReference type="SAM" id="MobiDB-lite"/>
    </source>
</evidence>